<dbReference type="RefSeq" id="WP_073048830.1">
    <property type="nucleotide sequence ID" value="NZ_FQZL01000008.1"/>
</dbReference>
<feature type="transmembrane region" description="Helical" evidence="6">
    <location>
        <begin position="348"/>
        <end position="369"/>
    </location>
</feature>
<proteinExistence type="predicted"/>
<dbReference type="Proteomes" id="UP000184052">
    <property type="component" value="Unassembled WGS sequence"/>
</dbReference>
<dbReference type="PANTHER" id="PTHR30294">
    <property type="entry name" value="MEMBRANE COMPONENT OF ABC TRANSPORTER YHHJ-RELATED"/>
    <property type="match status" value="1"/>
</dbReference>
<dbReference type="GO" id="GO:0140359">
    <property type="term" value="F:ABC-type transporter activity"/>
    <property type="evidence" value="ECO:0007669"/>
    <property type="project" value="InterPro"/>
</dbReference>
<feature type="domain" description="ABC-2 type transporter transmembrane" evidence="7">
    <location>
        <begin position="19"/>
        <end position="362"/>
    </location>
</feature>
<dbReference type="GO" id="GO:0005886">
    <property type="term" value="C:plasma membrane"/>
    <property type="evidence" value="ECO:0007669"/>
    <property type="project" value="UniProtKB-SubCell"/>
</dbReference>
<accession>A0A1M6F5I5</accession>
<dbReference type="InterPro" id="IPR051449">
    <property type="entry name" value="ABC-2_transporter_component"/>
</dbReference>
<evidence type="ECO:0000313" key="8">
    <source>
        <dbReference type="EMBL" id="SHI92933.1"/>
    </source>
</evidence>
<dbReference type="Pfam" id="PF12698">
    <property type="entry name" value="ABC2_membrane_3"/>
    <property type="match status" value="1"/>
</dbReference>
<sequence>MTGSFKEEFKALVEGKTNIIVLFILPLLLVLILGIELSGEVLTEMPIAVADHDGSAFSMDLIRQFDSDETFSVEYRTDSDEDLEKLIRNSKARAGIIIPEGFYDDMAGLESPSIAMIYDGSNMSVTSVAKAKATEILLTYKAGITSKQLMGRLGMSYDDSVETAQGFIFRSKALYNPGKSFEDFLTPMLVAGIIQIAVALCAAASIRHEMLDVDKKKRFGHVSGKVLFYTFCGTFMYILCTALMATAAGIPFKGSLADAVLMSFGLSFAVSAFCVLISAVIKNKMVALVGAGLMIIPNSMMAGTTWPLMSMPTGYQAFAHYIPFIHFVDNYRNIFLKGATLGDMTNDLAYMFGFGAVSLIIAEFVVIVMETGKEDTVDEDISGSVQKRVSVNI</sequence>
<feature type="transmembrane region" description="Helical" evidence="6">
    <location>
        <begin position="184"/>
        <end position="206"/>
    </location>
</feature>
<reference evidence="8 9" key="1">
    <citation type="submission" date="2016-11" db="EMBL/GenBank/DDBJ databases">
        <authorList>
            <person name="Jaros S."/>
            <person name="Januszkiewicz K."/>
            <person name="Wedrychowicz H."/>
        </authorList>
    </citation>
    <scope>NUCLEOTIDE SEQUENCE [LARGE SCALE GENOMIC DNA]</scope>
    <source>
        <strain evidence="8 9">DSM 17477</strain>
    </source>
</reference>
<dbReference type="STRING" id="1121476.SAMN02745751_01360"/>
<feature type="transmembrane region" description="Helical" evidence="6">
    <location>
        <begin position="288"/>
        <end position="309"/>
    </location>
</feature>
<comment type="subcellular location">
    <subcellularLocation>
        <location evidence="1">Cell membrane</location>
        <topology evidence="1">Multi-pass membrane protein</topology>
    </subcellularLocation>
</comment>
<evidence type="ECO:0000256" key="2">
    <source>
        <dbReference type="ARBA" id="ARBA00022475"/>
    </source>
</evidence>
<evidence type="ECO:0000256" key="4">
    <source>
        <dbReference type="ARBA" id="ARBA00022989"/>
    </source>
</evidence>
<evidence type="ECO:0000256" key="5">
    <source>
        <dbReference type="ARBA" id="ARBA00023136"/>
    </source>
</evidence>
<feature type="transmembrane region" description="Helical" evidence="6">
    <location>
        <begin position="226"/>
        <end position="248"/>
    </location>
</feature>
<organism evidence="8 9">
    <name type="scientific">Dethiosulfatibacter aminovorans DSM 17477</name>
    <dbReference type="NCBI Taxonomy" id="1121476"/>
    <lineage>
        <taxon>Bacteria</taxon>
        <taxon>Bacillati</taxon>
        <taxon>Bacillota</taxon>
        <taxon>Tissierellia</taxon>
        <taxon>Dethiosulfatibacter</taxon>
    </lineage>
</organism>
<evidence type="ECO:0000259" key="7">
    <source>
        <dbReference type="Pfam" id="PF12698"/>
    </source>
</evidence>
<keyword evidence="3 6" id="KW-0812">Transmembrane</keyword>
<keyword evidence="2" id="KW-1003">Cell membrane</keyword>
<gene>
    <name evidence="8" type="ORF">SAMN02745751_01360</name>
</gene>
<dbReference type="EMBL" id="FQZL01000008">
    <property type="protein sequence ID" value="SHI92933.1"/>
    <property type="molecule type" value="Genomic_DNA"/>
</dbReference>
<evidence type="ECO:0000256" key="6">
    <source>
        <dbReference type="SAM" id="Phobius"/>
    </source>
</evidence>
<evidence type="ECO:0000313" key="9">
    <source>
        <dbReference type="Proteomes" id="UP000184052"/>
    </source>
</evidence>
<keyword evidence="4 6" id="KW-1133">Transmembrane helix</keyword>
<feature type="transmembrane region" description="Helical" evidence="6">
    <location>
        <begin position="20"/>
        <end position="39"/>
    </location>
</feature>
<keyword evidence="9" id="KW-1185">Reference proteome</keyword>
<name>A0A1M6F5I5_9FIRM</name>
<dbReference type="PANTHER" id="PTHR30294:SF29">
    <property type="entry name" value="MULTIDRUG ABC TRANSPORTER PERMEASE YBHS-RELATED"/>
    <property type="match status" value="1"/>
</dbReference>
<dbReference type="InterPro" id="IPR013525">
    <property type="entry name" value="ABC2_TM"/>
</dbReference>
<evidence type="ECO:0000256" key="3">
    <source>
        <dbReference type="ARBA" id="ARBA00022692"/>
    </source>
</evidence>
<feature type="transmembrane region" description="Helical" evidence="6">
    <location>
        <begin position="260"/>
        <end position="281"/>
    </location>
</feature>
<evidence type="ECO:0000256" key="1">
    <source>
        <dbReference type="ARBA" id="ARBA00004651"/>
    </source>
</evidence>
<dbReference type="AlphaFoldDB" id="A0A1M6F5I5"/>
<protein>
    <submittedName>
        <fullName evidence="8">ABC-2 type transport system permease protein</fullName>
    </submittedName>
</protein>
<dbReference type="Gene3D" id="3.40.1710.10">
    <property type="entry name" value="abc type-2 transporter like domain"/>
    <property type="match status" value="1"/>
</dbReference>
<keyword evidence="5 6" id="KW-0472">Membrane</keyword>